<dbReference type="InterPro" id="IPR014229">
    <property type="entry name" value="Spore_YtfJ"/>
</dbReference>
<reference evidence="2" key="1">
    <citation type="submission" date="2022-08" db="EMBL/GenBank/DDBJ databases">
        <title>The complete genome sequence of the thermophilic bacterium Laceyella sacchari FBKL4.010 reveals the basis for tetramethylpyrazine biosynthesis in Moutai-flavor Daqu.</title>
        <authorList>
            <person name="Li D."/>
            <person name="Huang W."/>
            <person name="Wang C."/>
            <person name="Qiu S."/>
        </authorList>
    </citation>
    <scope>NUCLEOTIDE SEQUENCE</scope>
    <source>
        <strain evidence="2">FBKL4.014</strain>
    </source>
</reference>
<dbReference type="PANTHER" id="PTHR39162:SF1">
    <property type="entry name" value="SPORULATION PROTEIN YTFJ"/>
    <property type="match status" value="1"/>
</dbReference>
<name>A0ABY5U8C4_LACSH</name>
<dbReference type="EMBL" id="CP103866">
    <property type="protein sequence ID" value="UWE04895.1"/>
    <property type="molecule type" value="Genomic_DNA"/>
</dbReference>
<proteinExistence type="predicted"/>
<feature type="compositionally biased region" description="Basic and acidic residues" evidence="1">
    <location>
        <begin position="37"/>
        <end position="63"/>
    </location>
</feature>
<dbReference type="RefSeq" id="WP_259436585.1">
    <property type="nucleotide sequence ID" value="NZ_CP103866.1"/>
</dbReference>
<sequence>MSCWLLARLRITFGTIIIPVSKVGFGFAAGGSEFKGVAEEEKGGRSGEEDKKKDQEGKGKEQEGGGGKFPFGGGSGGGISITPVGFIVVGDKGIRLLNMDGNTHLIDRVLDMAPGLVEQLKNWGKKKSNGGCE</sequence>
<dbReference type="Proteomes" id="UP001058650">
    <property type="component" value="Chromosome"/>
</dbReference>
<dbReference type="PANTHER" id="PTHR39162">
    <property type="entry name" value="GLL3345 PROTEIN"/>
    <property type="match status" value="1"/>
</dbReference>
<dbReference type="Pfam" id="PF09579">
    <property type="entry name" value="Spore_YtfJ"/>
    <property type="match status" value="1"/>
</dbReference>
<dbReference type="PIRSF" id="PIRSF021377">
    <property type="entry name" value="YtfJ"/>
    <property type="match status" value="1"/>
</dbReference>
<keyword evidence="3" id="KW-1185">Reference proteome</keyword>
<accession>A0ABY5U8C4</accession>
<protein>
    <submittedName>
        <fullName evidence="2">Spore germination protein GerW family protein</fullName>
    </submittedName>
</protein>
<evidence type="ECO:0000256" key="1">
    <source>
        <dbReference type="SAM" id="MobiDB-lite"/>
    </source>
</evidence>
<evidence type="ECO:0000313" key="3">
    <source>
        <dbReference type="Proteomes" id="UP001058650"/>
    </source>
</evidence>
<organism evidence="2 3">
    <name type="scientific">Laceyella sacchari</name>
    <name type="common">Thermoactinomyces thalpophilus</name>
    <dbReference type="NCBI Taxonomy" id="37482"/>
    <lineage>
        <taxon>Bacteria</taxon>
        <taxon>Bacillati</taxon>
        <taxon>Bacillota</taxon>
        <taxon>Bacilli</taxon>
        <taxon>Bacillales</taxon>
        <taxon>Thermoactinomycetaceae</taxon>
        <taxon>Laceyella</taxon>
    </lineage>
</organism>
<gene>
    <name evidence="2" type="ORF">NYR52_07190</name>
</gene>
<evidence type="ECO:0000313" key="2">
    <source>
        <dbReference type="EMBL" id="UWE04895.1"/>
    </source>
</evidence>
<feature type="compositionally biased region" description="Gly residues" evidence="1">
    <location>
        <begin position="64"/>
        <end position="77"/>
    </location>
</feature>
<feature type="region of interest" description="Disordered" evidence="1">
    <location>
        <begin position="37"/>
        <end position="77"/>
    </location>
</feature>